<feature type="compositionally biased region" description="Basic and acidic residues" evidence="5">
    <location>
        <begin position="191"/>
        <end position="225"/>
    </location>
</feature>
<feature type="transmembrane region" description="Helical" evidence="6">
    <location>
        <begin position="2767"/>
        <end position="2788"/>
    </location>
</feature>
<dbReference type="PROSITE" id="PS50847">
    <property type="entry name" value="GRAM_POS_ANCHORING"/>
    <property type="match status" value="1"/>
</dbReference>
<dbReference type="InterPro" id="IPR013783">
    <property type="entry name" value="Ig-like_fold"/>
</dbReference>
<keyword evidence="6" id="KW-0472">Membrane</keyword>
<dbReference type="InterPro" id="IPR019931">
    <property type="entry name" value="LPXTG_anchor"/>
</dbReference>
<feature type="region of interest" description="Disordered" evidence="5">
    <location>
        <begin position="318"/>
        <end position="337"/>
    </location>
</feature>
<feature type="compositionally biased region" description="Basic and acidic residues" evidence="5">
    <location>
        <begin position="244"/>
        <end position="278"/>
    </location>
</feature>
<dbReference type="NCBIfam" id="TIGR01167">
    <property type="entry name" value="LPXTG_anchor"/>
    <property type="match status" value="1"/>
</dbReference>
<reference evidence="9" key="3">
    <citation type="submission" date="2019-02" db="EMBL/GenBank/DDBJ databases">
        <authorList>
            <person name="Buron G."/>
            <person name="Chaylann A."/>
            <person name="Dolejs I."/>
            <person name="Forster J."/>
            <person name="Miks M.H."/>
        </authorList>
    </citation>
    <scope>NUCLEOTIDE SEQUENCE</scope>
    <source>
        <strain evidence="9">DSM 10551</strain>
    </source>
</reference>
<dbReference type="EMBL" id="BDGB01000161">
    <property type="protein sequence ID" value="GAW73348.1"/>
    <property type="molecule type" value="Genomic_DNA"/>
</dbReference>
<dbReference type="EMBL" id="PUFL01000091">
    <property type="protein sequence ID" value="TDG88053.1"/>
    <property type="molecule type" value="Genomic_DNA"/>
</dbReference>
<dbReference type="InterPro" id="IPR046767">
    <property type="entry name" value="pAdhesive_8"/>
</dbReference>
<evidence type="ECO:0000313" key="9">
    <source>
        <dbReference type="EMBL" id="TDG88053.1"/>
    </source>
</evidence>
<keyword evidence="4" id="KW-0572">Peptidoglycan-anchor</keyword>
<dbReference type="Pfam" id="PF17802">
    <property type="entry name" value="SpaA"/>
    <property type="match status" value="1"/>
</dbReference>
<evidence type="ECO:0000256" key="2">
    <source>
        <dbReference type="ARBA" id="ARBA00022525"/>
    </source>
</evidence>
<dbReference type="InterPro" id="IPR041033">
    <property type="entry name" value="SpaA_PFL_dom_1"/>
</dbReference>
<comment type="caution">
    <text evidence="8">The sequence shown here is derived from an EMBL/GenBank/DDBJ whole genome shotgun (WGS) entry which is preliminary data.</text>
</comment>
<evidence type="ECO:0000256" key="6">
    <source>
        <dbReference type="SAM" id="Phobius"/>
    </source>
</evidence>
<evidence type="ECO:0000259" key="7">
    <source>
        <dbReference type="PROSITE" id="PS50847"/>
    </source>
</evidence>
<feature type="compositionally biased region" description="Acidic residues" evidence="5">
    <location>
        <begin position="320"/>
        <end position="329"/>
    </location>
</feature>
<proteinExistence type="predicted"/>
<reference evidence="9 11" key="2">
    <citation type="journal article" date="2019" name="Appl. Microbiol. Biotechnol.">
        <title>Uncovering carbohydrate metabolism through a genotype-phenotype association study of 56 lactic acid bacteria genomes.</title>
        <authorList>
            <person name="Buron-Moles G."/>
            <person name="Chailyan A."/>
            <person name="Dolejs I."/>
            <person name="Forster J."/>
            <person name="Miks M.H."/>
        </authorList>
    </citation>
    <scope>NUCLEOTIDE SEQUENCE [LARGE SCALE GENOMIC DNA]</scope>
    <source>
        <strain evidence="9 11">DSM 10551</strain>
    </source>
</reference>
<feature type="compositionally biased region" description="Low complexity" evidence="5">
    <location>
        <begin position="279"/>
        <end position="291"/>
    </location>
</feature>
<dbReference type="RefSeq" id="WP_087069688.1">
    <property type="nucleotide sequence ID" value="NZ_BAAAXO010000030.1"/>
</dbReference>
<dbReference type="Pfam" id="PF20602">
    <property type="entry name" value="pAdhesive_8"/>
    <property type="match status" value="1"/>
</dbReference>
<keyword evidence="6" id="KW-1133">Transmembrane helix</keyword>
<feature type="compositionally biased region" description="Polar residues" evidence="5">
    <location>
        <begin position="230"/>
        <end position="243"/>
    </location>
</feature>
<sequence>MKKRTSFWIQAIGVLTLVLGNFFTAGTALADVISTREVVVDNAKLIDDKRALVTKSKVGDSANLAFDLTVGGLSQAGTVKFDYNADYFKVKQKQFKFSNGDTKVVVDIDGKESTISWTNAIDKTDLEVILPVKFNRTVNDRELDFVVDDEKIKLPTLTVLDEDEKVKQEETTNQPDGNLQDDDILREALADEKASDEAQSAREAQEAKKEAEVKTEEEAEPKKETEIDENSSQADDVQQPKQSNSEKAEALLKEKREADQKKAEENSRQAIEDSKKADQQAQTTSQADSQAVKATGETKESQTPQTPDVSDLVGSKEAVADADDADGEEPTANTLKRNLPVNGVFDVNEGKRDITSAIKAAKKPQFFTSIDFTYTDKDGKTQNQKVPAVLEEIIELPDILRVHKNIEITYLWDIDTIKENTDVDIQDGDFYTFDLKGMKYNYGQSNQFDEYIKYNGRTIGRFIMTPGADEDTQKVKIIFLPGKLEGVTNIEYKAKLKTEINAHSEEISFGETTVGDSGIEVEEDLVSIEKVGDFHESNGVTDLDMLEWTSTFKVRYGKEATNVVLHDKFHSGYETANKNVDYVFTIKTADGSTTTINDKDSNDYKMIVGSSPYFNFNVGNLKLPDNIVEIEVKMITPVTRPDYDQYKNEVRAIKVELAGVKDDAKTLYVLATITRKDDQLKKTADIDKDGNIKYTVSFEVKHGQQNIVLKDTLSNAGFNFSTDEKDYTLSPHVDKWMNGKPVINDRTLTIKFSDAIVPTDEGASQRYTLTYTIKPKANVIDQDYKITNTVEINGQKKGHKLDPTINSKNSVSLDWQKMMSSWSIHVNQINRKVDGSFKITEPVKGKNLNFLDFKKFYESFNNNAGLTNEVKNHISFSKTANDPTWDYKVVGGKTYWTGDEGNTQEAFKVTLSGNQIDITVLNLPKDENSFIIYLNNVPLNKEEILKATPDELKQICNYAEIDYQGSGKPTVSTCVGQGDQIRKNISKEGQLDKDFLNNGLINWTTRFNYRQYLGSDEYAALVTNGIDITDEVGPDVIKDVTGHPTNKNLQDIQDRLKESLVVSLAKINLNGRGISDTQKLTADQYAIDVDINENHKVTFNLKLSEEAYKNIYLDHENANGESEIGKRVFELKYQSKVQNFKANEDTTYEHLKSWTFNNKVTAEWKKNAGDKEKHSLTANASVSYADSGYLLNKSGKLLKDNLELDEGNGQTRSVGAVKWSLAINGNGYELKSPVKLVDTLSGGHYHLKTNDERYKLKIYEAKRSLVNGKVEYFKIDDSALIEGHDYDVVYSDTLNTMTIKMKSSYQVKTPLLVEYHTVTSKTVGTTYSNEVKLTIALKDFEDKEEVQSSAEVAGQYTTFAANIKKVDAVTGAPLEGVKFQLQMKRNGSWENVGEPKATDKDGFVSFDGLYDKPTYQIVEVQGLENYDDRWVSKEFTITDAQEEAEDGNENTYCMTAKNQRTNALKIKKTVVNALGVHKDAEFEFKVYATDKDGKVDTAFNDDFTYDVDGAESVVTFKDGVSTNLRRIKDGEVITIKGLPQDKYYRVIESANGTYRATHTLENLTTVQVDGNDGNETDTFQMLQGKDAAVGIVKFTNEEKTTHFGFSKLIEGPNANADKNEEFEFMMKIMDASGNVDTSFKGEVEGIKHTANGDAAVKFDFTNGQATHVKYTDGSTDQIKLKTAESYRNIKLPANVRVKVYEKQHDRYTEVHYQVGDGDENEAGDSDEDGWKAAGAVTADNSTVKFINRQVVNQFEFEKIVAGDMPEGVVDFEFEVKANDDATRNAIKGQKYKAVVKNASTDRIINSGEITFDDEGAVTEIEYGVTGIKEITLKDNEKLVILGLPKDATKFTVTELSKGHYDTNTHVDGEKKKNDSKVADIELNRENFQNSIQFENISPDLVPFTLRKTVSGSLAPGDHDKVFEFVLTIKNPPANWKGAKTKEFKADNANGKITFTEDNGVYKSETIKLKADQGITIYLSKGLLLEAQETKTHGFEVTHKFGNHSEDGDTHELTTDKNMSDLIFNNHSLTTGIEVKKTVKGETAGDEDFNKQFRFRVEGTDENGGKLDGEFTLRKYEVSGKYTDAPVSFNDNNIIAFNLKHDQKAQILGLPISAKIQVTETEKSSEGYDPSYKVNENTEKSGNVATEFVTQEDKMGMVHFTNTKPTPESTNLKVKKVLAGPVDDEDKDFEFEFRVIATPKAGISDQLNGTFKAEKLDQNGDTTDVTVAFKDGQASIVGKDDRAEPITLKDRESLNILDLPTDYKYNVSERTRYQRFMFETTYNVNDTADKVGNETGQFALKDGQQGTVVFTNTKFEAETAELKISKHLAGGGIIDADKNKAFQFVIESDTSVDGEYDALLNGYDKVKVKFTDGKATVNLRADENILIYDLPSEHNTYTVTEMNGSGFKTQYQLNGTRMENGVKTKEFKLVDKDRVNVDFTNSKETQKLASLKINKQITGDGLTTSDHDRDFKFRIYSGATGKFKATKVDQHGDSHEMTVKFADGQSNVITLKDSESLTVTGLPIEYTYAVGEEYVDGFAPTYRVNGAKVQEGMTTQTFKLAEDQKGTVDFINTKNGEMELGILPVSKFVNELGDRSRKFEFHIEVTDGANNPLNGTFKTQVTTNGQAVDGSIQFNGGNGSFTLTHGQSIKFFVPLGAKYEVSEKDYSADGYVTTVTKRTAVMNSSTVTGTATKEDDSIVYHNDLEDDEGELPLPGEDFDDASSGTLDWDDTTGTSGKTGSLDSPMGIPSSGYTGKSALPQTGEDNNTLLMVIGMFLLVGLLGTATIYYAKRKQEK</sequence>
<dbReference type="Gene3D" id="2.60.40.10">
    <property type="entry name" value="Immunoglobulins"/>
    <property type="match status" value="1"/>
</dbReference>
<dbReference type="Gene3D" id="2.60.40.740">
    <property type="match status" value="1"/>
</dbReference>
<dbReference type="InterPro" id="IPR055382">
    <property type="entry name" value="DUF7601"/>
</dbReference>
<feature type="compositionally biased region" description="Low complexity" evidence="5">
    <location>
        <begin position="2730"/>
        <end position="2742"/>
    </location>
</feature>
<dbReference type="Pfam" id="PF24547">
    <property type="entry name" value="DUF7601"/>
    <property type="match status" value="9"/>
</dbReference>
<dbReference type="Pfam" id="PF00746">
    <property type="entry name" value="Gram_pos_anchor"/>
    <property type="match status" value="1"/>
</dbReference>
<keyword evidence="2" id="KW-0964">Secreted</keyword>
<keyword evidence="11" id="KW-1185">Reference proteome</keyword>
<dbReference type="Proteomes" id="UP000214739">
    <property type="component" value="Unassembled WGS sequence"/>
</dbReference>
<feature type="region of interest" description="Disordered" evidence="5">
    <location>
        <begin position="191"/>
        <end position="313"/>
    </location>
</feature>
<evidence type="ECO:0000256" key="4">
    <source>
        <dbReference type="ARBA" id="ARBA00023088"/>
    </source>
</evidence>
<evidence type="ECO:0000313" key="8">
    <source>
        <dbReference type="EMBL" id="GAW73348.1"/>
    </source>
</evidence>
<feature type="region of interest" description="Disordered" evidence="5">
    <location>
        <begin position="2704"/>
        <end position="2757"/>
    </location>
</feature>
<organism evidence="8 10">
    <name type="scientific">Lentilactobacillus parakefiri</name>
    <dbReference type="NCBI Taxonomy" id="152332"/>
    <lineage>
        <taxon>Bacteria</taxon>
        <taxon>Bacillati</taxon>
        <taxon>Bacillota</taxon>
        <taxon>Bacilli</taxon>
        <taxon>Lactobacillales</taxon>
        <taxon>Lactobacillaceae</taxon>
        <taxon>Lentilactobacillus</taxon>
    </lineage>
</organism>
<evidence type="ECO:0000256" key="5">
    <source>
        <dbReference type="SAM" id="MobiDB-lite"/>
    </source>
</evidence>
<keyword evidence="3" id="KW-0732">Signal</keyword>
<protein>
    <recommendedName>
        <fullName evidence="7">Gram-positive cocci surface proteins LPxTG domain-containing protein</fullName>
    </recommendedName>
</protein>
<name>A0A224V849_9LACO</name>
<keyword evidence="6" id="KW-0812">Transmembrane</keyword>
<evidence type="ECO:0000256" key="3">
    <source>
        <dbReference type="ARBA" id="ARBA00022729"/>
    </source>
</evidence>
<keyword evidence="1" id="KW-0134">Cell wall</keyword>
<feature type="compositionally biased region" description="Acidic residues" evidence="5">
    <location>
        <begin position="2704"/>
        <end position="2719"/>
    </location>
</feature>
<gene>
    <name evidence="9" type="ORF">C5L28_002466</name>
    <name evidence="8" type="ORF">LPKJCM_02492</name>
</gene>
<dbReference type="Gene3D" id="2.60.40.1140">
    <property type="entry name" value="Collagen-binding surface protein Cna, B-type domain"/>
    <property type="match status" value="9"/>
</dbReference>
<evidence type="ECO:0000256" key="1">
    <source>
        <dbReference type="ARBA" id="ARBA00022512"/>
    </source>
</evidence>
<reference evidence="8 10" key="1">
    <citation type="journal article" date="2017" name="Biosci Microbiota Food Health">
        <title>Genomic characterization reconfirms the taxonomic status of Lactobacillus parakefiri.</title>
        <authorList>
            <person name="Tanizawa Y."/>
            <person name="Kobayashi H."/>
            <person name="Kaminuma E."/>
            <person name="Sakamoto M."/>
            <person name="Ohkuma M."/>
            <person name="Nakamura Y."/>
            <person name="Arita M."/>
            <person name="Tohno M."/>
        </authorList>
    </citation>
    <scope>NUCLEOTIDE SEQUENCE [LARGE SCALE GENOMIC DNA]</scope>
    <source>
        <strain evidence="8 10">JCM 8573</strain>
    </source>
</reference>
<accession>A0A224V849</accession>
<feature type="domain" description="Gram-positive cocci surface proteins LPxTG" evidence="7">
    <location>
        <begin position="2757"/>
        <end position="2794"/>
    </location>
</feature>
<evidence type="ECO:0000313" key="11">
    <source>
        <dbReference type="Proteomes" id="UP000294668"/>
    </source>
</evidence>
<dbReference type="SUPFAM" id="SSF49401">
    <property type="entry name" value="Bacterial adhesins"/>
    <property type="match status" value="1"/>
</dbReference>
<dbReference type="Proteomes" id="UP000294668">
    <property type="component" value="Unassembled WGS sequence"/>
</dbReference>
<dbReference type="InterPro" id="IPR008966">
    <property type="entry name" value="Adhesion_dom_sf"/>
</dbReference>
<evidence type="ECO:0000313" key="10">
    <source>
        <dbReference type="Proteomes" id="UP000214739"/>
    </source>
</evidence>